<dbReference type="RefSeq" id="WP_135434675.1">
    <property type="nucleotide sequence ID" value="NZ_SRLA01000002.1"/>
</dbReference>
<protein>
    <submittedName>
        <fullName evidence="1">Uncharacterized protein</fullName>
    </submittedName>
</protein>
<reference evidence="1 2" key="1">
    <citation type="submission" date="2019-04" db="EMBL/GenBank/DDBJ databases">
        <authorList>
            <person name="Feng G."/>
            <person name="Zhang J."/>
            <person name="Zhu H."/>
        </authorList>
    </citation>
    <scope>NUCLEOTIDE SEQUENCE [LARGE SCALE GENOMIC DNA]</scope>
    <source>
        <strain evidence="1 2">92R-1</strain>
    </source>
</reference>
<evidence type="ECO:0000313" key="1">
    <source>
        <dbReference type="EMBL" id="TGE08766.1"/>
    </source>
</evidence>
<dbReference type="EMBL" id="SRLA01000002">
    <property type="protein sequence ID" value="TGE08766.1"/>
    <property type="molecule type" value="Genomic_DNA"/>
</dbReference>
<sequence>MEVFGPKYIGHTLDLRTIRAFILDLELNEADTLLLHPDNYDSLVLEYRDMYREPMPQPFYVLGVYIDEADANAIGPLRVPKDRVVVLYDDTRPHRVELARADTTLGDDGRTLYRCTECGGFVTPDGLPITGSLRKQYINWVKTREDPSTVRTVGECCVKG</sequence>
<comment type="caution">
    <text evidence="1">The sequence shown here is derived from an EMBL/GenBank/DDBJ whole genome shotgun (WGS) entry which is preliminary data.</text>
</comment>
<dbReference type="Proteomes" id="UP000298337">
    <property type="component" value="Unassembled WGS sequence"/>
</dbReference>
<organism evidence="1 2">
    <name type="scientific">Hymenobacter fodinae</name>
    <dbReference type="NCBI Taxonomy" id="2510796"/>
    <lineage>
        <taxon>Bacteria</taxon>
        <taxon>Pseudomonadati</taxon>
        <taxon>Bacteroidota</taxon>
        <taxon>Cytophagia</taxon>
        <taxon>Cytophagales</taxon>
        <taxon>Hymenobacteraceae</taxon>
        <taxon>Hymenobacter</taxon>
    </lineage>
</organism>
<keyword evidence="2" id="KW-1185">Reference proteome</keyword>
<evidence type="ECO:0000313" key="2">
    <source>
        <dbReference type="Proteomes" id="UP000298337"/>
    </source>
</evidence>
<dbReference type="AlphaFoldDB" id="A0A4Z0PBI8"/>
<proteinExistence type="predicted"/>
<gene>
    <name evidence="1" type="ORF">EU556_13855</name>
</gene>
<name>A0A4Z0PBI8_9BACT</name>
<accession>A0A4Z0PBI8</accession>
<dbReference type="OrthoDB" id="1365641at2"/>